<feature type="domain" description="Alcohol dehydrogenase-like N-terminal" evidence="11">
    <location>
        <begin position="28"/>
        <end position="87"/>
    </location>
</feature>
<comment type="similarity">
    <text evidence="2 9">Belongs to the zinc-containing alcohol dehydrogenase family.</text>
</comment>
<evidence type="ECO:0000313" key="12">
    <source>
        <dbReference type="EMBL" id="KAF0314601.1"/>
    </source>
</evidence>
<dbReference type="FunFam" id="3.40.50.720:FF:000068">
    <property type="entry name" value="Sorbitol dehydrogenase"/>
    <property type="match status" value="1"/>
</dbReference>
<evidence type="ECO:0000256" key="2">
    <source>
        <dbReference type="ARBA" id="ARBA00008072"/>
    </source>
</evidence>
<dbReference type="SUPFAM" id="SSF50129">
    <property type="entry name" value="GroES-like"/>
    <property type="match status" value="1"/>
</dbReference>
<organism evidence="12 13">
    <name type="scientific">Amphibalanus amphitrite</name>
    <name type="common">Striped barnacle</name>
    <name type="synonym">Balanus amphitrite</name>
    <dbReference type="NCBI Taxonomy" id="1232801"/>
    <lineage>
        <taxon>Eukaryota</taxon>
        <taxon>Metazoa</taxon>
        <taxon>Ecdysozoa</taxon>
        <taxon>Arthropoda</taxon>
        <taxon>Crustacea</taxon>
        <taxon>Multicrustacea</taxon>
        <taxon>Cirripedia</taxon>
        <taxon>Thoracica</taxon>
        <taxon>Thoracicalcarea</taxon>
        <taxon>Balanomorpha</taxon>
        <taxon>Balanoidea</taxon>
        <taxon>Balanidae</taxon>
        <taxon>Amphibalaninae</taxon>
        <taxon>Amphibalanus</taxon>
    </lineage>
</organism>
<keyword evidence="6" id="KW-0520">NAD</keyword>
<accession>A0A6A4XHN4</accession>
<protein>
    <recommendedName>
        <fullName evidence="7">Sorbitol dehydrogenase</fullName>
    </recommendedName>
    <alternativeName>
        <fullName evidence="8">Polyol dehydrogenase</fullName>
    </alternativeName>
</protein>
<dbReference type="EMBL" id="VIIS01000010">
    <property type="protein sequence ID" value="KAF0314601.1"/>
    <property type="molecule type" value="Genomic_DNA"/>
</dbReference>
<evidence type="ECO:0000256" key="3">
    <source>
        <dbReference type="ARBA" id="ARBA00022723"/>
    </source>
</evidence>
<feature type="domain" description="Alcohol dehydrogenase-like C-terminal" evidence="10">
    <location>
        <begin position="230"/>
        <end position="311"/>
    </location>
</feature>
<proteinExistence type="inferred from homology"/>
<dbReference type="PROSITE" id="PS00059">
    <property type="entry name" value="ADH_ZINC"/>
    <property type="match status" value="1"/>
</dbReference>
<comment type="caution">
    <text evidence="12">The sequence shown here is derived from an EMBL/GenBank/DDBJ whole genome shotgun (WGS) entry which is preliminary data.</text>
</comment>
<dbReference type="Gene3D" id="3.40.50.720">
    <property type="entry name" value="NAD(P)-binding Rossmann-like Domain"/>
    <property type="match status" value="1"/>
</dbReference>
<dbReference type="OrthoDB" id="1879366at2759"/>
<dbReference type="SUPFAM" id="SSF51735">
    <property type="entry name" value="NAD(P)-binding Rossmann-fold domains"/>
    <property type="match status" value="1"/>
</dbReference>
<sequence length="356" mass="37180">MASEENLGVVLHAKNDVRVEPLPMPAPGPGEVVVRMDSVGICGSDVSYVYKGQIGHFVVRAPMVLGHESSGVVHALGEGVTELSSGRPGGHRAGRAVPPLRAVQARHLQPVPGRGVLRHAARCTVTCAATTGTRPTSATGCPTLCRSEEGALMEPLSVGVHACRRAGVTAGHRVLVCGAGPIGLVSLLAARALGAVEVVGDGRDGRPDWSWPPSWAPSTRCWSTRATRRQLAERVAALLGGHQPDVTIECSGAEPSIQLAIHATASGGAVVLVGMGPAVVSVPIIHAASREVDIRGIFRYANCYPTAIELVRRGLVDVKPLITHRFPLERSVEAFETARTGAGGAVKVMIKCQPEE</sequence>
<dbReference type="PANTHER" id="PTHR43161:SF9">
    <property type="entry name" value="SORBITOL DEHYDROGENASE"/>
    <property type="match status" value="1"/>
</dbReference>
<dbReference type="InterPro" id="IPR002328">
    <property type="entry name" value="ADH_Zn_CS"/>
</dbReference>
<gene>
    <name evidence="12" type="primary">SORD</name>
    <name evidence="12" type="ORF">FJT64_014939</name>
</gene>
<evidence type="ECO:0000256" key="5">
    <source>
        <dbReference type="ARBA" id="ARBA00023002"/>
    </source>
</evidence>
<dbReference type="AlphaFoldDB" id="A0A6A4XHN4"/>
<evidence type="ECO:0000256" key="9">
    <source>
        <dbReference type="RuleBase" id="RU361277"/>
    </source>
</evidence>
<evidence type="ECO:0000256" key="1">
    <source>
        <dbReference type="ARBA" id="ARBA00001947"/>
    </source>
</evidence>
<keyword evidence="3 9" id="KW-0479">Metal-binding</keyword>
<evidence type="ECO:0000256" key="4">
    <source>
        <dbReference type="ARBA" id="ARBA00022833"/>
    </source>
</evidence>
<reference evidence="12 13" key="1">
    <citation type="submission" date="2019-07" db="EMBL/GenBank/DDBJ databases">
        <title>Draft genome assembly of a fouling barnacle, Amphibalanus amphitrite (Darwin, 1854): The first reference genome for Thecostraca.</title>
        <authorList>
            <person name="Kim W."/>
        </authorList>
    </citation>
    <scope>NUCLEOTIDE SEQUENCE [LARGE SCALE GENOMIC DNA]</scope>
    <source>
        <strain evidence="12">SNU_AA5</strain>
        <tissue evidence="12">Soma without cirri and trophi</tissue>
    </source>
</reference>
<dbReference type="InterPro" id="IPR036291">
    <property type="entry name" value="NAD(P)-bd_dom_sf"/>
</dbReference>
<dbReference type="InterPro" id="IPR045306">
    <property type="entry name" value="SDH-like"/>
</dbReference>
<dbReference type="Pfam" id="PF00107">
    <property type="entry name" value="ADH_zinc_N"/>
    <property type="match status" value="1"/>
</dbReference>
<keyword evidence="5" id="KW-0560">Oxidoreductase</keyword>
<evidence type="ECO:0000259" key="11">
    <source>
        <dbReference type="Pfam" id="PF08240"/>
    </source>
</evidence>
<dbReference type="GO" id="GO:0006062">
    <property type="term" value="P:sorbitol catabolic process"/>
    <property type="evidence" value="ECO:0007669"/>
    <property type="project" value="TreeGrafter"/>
</dbReference>
<evidence type="ECO:0000256" key="8">
    <source>
        <dbReference type="ARBA" id="ARBA00032485"/>
    </source>
</evidence>
<evidence type="ECO:0000256" key="6">
    <source>
        <dbReference type="ARBA" id="ARBA00023027"/>
    </source>
</evidence>
<dbReference type="PANTHER" id="PTHR43161">
    <property type="entry name" value="SORBITOL DEHYDROGENASE"/>
    <property type="match status" value="1"/>
</dbReference>
<evidence type="ECO:0000256" key="7">
    <source>
        <dbReference type="ARBA" id="ARBA00026132"/>
    </source>
</evidence>
<dbReference type="Gene3D" id="3.90.180.10">
    <property type="entry name" value="Medium-chain alcohol dehydrogenases, catalytic domain"/>
    <property type="match status" value="2"/>
</dbReference>
<dbReference type="InterPro" id="IPR013154">
    <property type="entry name" value="ADH-like_N"/>
</dbReference>
<comment type="cofactor">
    <cofactor evidence="1 9">
        <name>Zn(2+)</name>
        <dbReference type="ChEBI" id="CHEBI:29105"/>
    </cofactor>
</comment>
<keyword evidence="13" id="KW-1185">Reference proteome</keyword>
<dbReference type="InterPro" id="IPR011032">
    <property type="entry name" value="GroES-like_sf"/>
</dbReference>
<dbReference type="InterPro" id="IPR013149">
    <property type="entry name" value="ADH-like_C"/>
</dbReference>
<evidence type="ECO:0000259" key="10">
    <source>
        <dbReference type="Pfam" id="PF00107"/>
    </source>
</evidence>
<dbReference type="CDD" id="cd05285">
    <property type="entry name" value="sorbitol_DH"/>
    <property type="match status" value="1"/>
</dbReference>
<evidence type="ECO:0000313" key="13">
    <source>
        <dbReference type="Proteomes" id="UP000440578"/>
    </source>
</evidence>
<dbReference type="GO" id="GO:0008270">
    <property type="term" value="F:zinc ion binding"/>
    <property type="evidence" value="ECO:0007669"/>
    <property type="project" value="InterPro"/>
</dbReference>
<dbReference type="Pfam" id="PF08240">
    <property type="entry name" value="ADH_N"/>
    <property type="match status" value="1"/>
</dbReference>
<dbReference type="Proteomes" id="UP000440578">
    <property type="component" value="Unassembled WGS sequence"/>
</dbReference>
<keyword evidence="4 9" id="KW-0862">Zinc</keyword>
<dbReference type="GO" id="GO:0003939">
    <property type="term" value="F:L-iditol 2-dehydrogenase (NAD+) activity"/>
    <property type="evidence" value="ECO:0007669"/>
    <property type="project" value="TreeGrafter"/>
</dbReference>
<name>A0A6A4XHN4_AMPAM</name>